<name>W6RFS5_9HYPH</name>
<dbReference type="EMBL" id="HG916852">
    <property type="protein sequence ID" value="CDM57523.1"/>
    <property type="molecule type" value="Genomic_DNA"/>
</dbReference>
<organism evidence="1 2">
    <name type="scientific">Rhizobium favelukesii</name>
    <dbReference type="NCBI Taxonomy" id="348824"/>
    <lineage>
        <taxon>Bacteria</taxon>
        <taxon>Pseudomonadati</taxon>
        <taxon>Pseudomonadota</taxon>
        <taxon>Alphaproteobacteria</taxon>
        <taxon>Hyphomicrobiales</taxon>
        <taxon>Rhizobiaceae</taxon>
        <taxon>Rhizobium/Agrobacterium group</taxon>
        <taxon>Rhizobium</taxon>
    </lineage>
</organism>
<dbReference type="eggNOG" id="ENOG50312AN">
    <property type="taxonomic scope" value="Bacteria"/>
</dbReference>
<protein>
    <submittedName>
        <fullName evidence="1">Uncharacterized protein</fullName>
    </submittedName>
</protein>
<dbReference type="PATRIC" id="fig|348824.6.peg.2002"/>
<evidence type="ECO:0000313" key="1">
    <source>
        <dbReference type="EMBL" id="CDM57523.1"/>
    </source>
</evidence>
<keyword evidence="2" id="KW-1185">Reference proteome</keyword>
<dbReference type="HOGENOM" id="CLU_3029329_0_0_5"/>
<dbReference type="Proteomes" id="UP000019443">
    <property type="component" value="Chromosome"/>
</dbReference>
<evidence type="ECO:0000313" key="2">
    <source>
        <dbReference type="Proteomes" id="UP000019443"/>
    </source>
</evidence>
<accession>W6RFS5</accession>
<proteinExistence type="predicted"/>
<dbReference type="AlphaFoldDB" id="W6RFS5"/>
<dbReference type="KEGG" id="rhl:LPU83_1861"/>
<reference evidence="1" key="1">
    <citation type="submission" date="2013-11" db="EMBL/GenBank/DDBJ databases">
        <title>Draft genome sequence of the broad-host-range Rhizobium sp. LPU83 strain, a member of the low-genetic diversity Oregon-like Rhizobium sp. group.</title>
        <authorList>
            <person name="Wibberg D."/>
            <person name="Puehler A."/>
            <person name="Schlueter A."/>
        </authorList>
    </citation>
    <scope>NUCLEOTIDE SEQUENCE [LARGE SCALE GENOMIC DNA]</scope>
    <source>
        <strain evidence="1">LPU83</strain>
    </source>
</reference>
<sequence>MGFDGREMAIRPLVLGSFFICALLALILLIPFVSVGAPNVATTGVSPMPSLQRIN</sequence>
<gene>
    <name evidence="1" type="ORF">LPU83_1861</name>
</gene>